<evidence type="ECO:0000259" key="5">
    <source>
        <dbReference type="Pfam" id="PF16193"/>
    </source>
</evidence>
<keyword evidence="1" id="KW-0547">Nucleotide-binding</keyword>
<dbReference type="Proteomes" id="UP000035425">
    <property type="component" value="Unassembled WGS sequence"/>
</dbReference>
<dbReference type="InterPro" id="IPR051314">
    <property type="entry name" value="AAA_ATPase_RarA/MGS1/WRNIP1"/>
</dbReference>
<dbReference type="InterPro" id="IPR032423">
    <property type="entry name" value="AAA_assoc_2"/>
</dbReference>
<accession>A0ABR5F0K3</accession>
<feature type="compositionally biased region" description="Basic and acidic residues" evidence="3">
    <location>
        <begin position="275"/>
        <end position="284"/>
    </location>
</feature>
<protein>
    <submittedName>
        <fullName evidence="6">Recombinase RarA</fullName>
    </submittedName>
</protein>
<dbReference type="EMBL" id="JWIO01000040">
    <property type="protein sequence ID" value="KLL10213.1"/>
    <property type="molecule type" value="Genomic_DNA"/>
</dbReference>
<dbReference type="Pfam" id="PF16193">
    <property type="entry name" value="AAA_assoc_2"/>
    <property type="match status" value="1"/>
</dbReference>
<feature type="domain" description="AAA C-terminal" evidence="5">
    <location>
        <begin position="12"/>
        <end position="49"/>
    </location>
</feature>
<dbReference type="SUPFAM" id="SSF48019">
    <property type="entry name" value="post-AAA+ oligomerization domain-like"/>
    <property type="match status" value="1"/>
</dbReference>
<proteinExistence type="predicted"/>
<evidence type="ECO:0000256" key="3">
    <source>
        <dbReference type="SAM" id="MobiDB-lite"/>
    </source>
</evidence>
<sequence>GGDGSGAGRPPVRIDLATLERAVNRAAVRYDRAGDQHYDVSSALIKSVRGSDVDAALHYLARMLEAGEDPRFVARRMIILASEDVGLAEPGALGVAVAAAQALEMVGLPEARLALAQAVIHLALAPKSNAVIRAVDAAVADVRAGRAGPVPPHLRDAHYPGAGRLGHGDGYRYPHDHPGGVVSQQYAPDPLVGASYYQPSGHGFEQRAGQRLAFLREALRGSATASPAPGGATTATTATTGSAAAAPAAGTEAGAVVGAVAGAAAGADVDEPSEASDHEAGRAR</sequence>
<dbReference type="InterPro" id="IPR008921">
    <property type="entry name" value="DNA_pol3_clamp-load_cplx_C"/>
</dbReference>
<reference evidence="6 7" key="1">
    <citation type="submission" date="2014-12" db="EMBL/GenBank/DDBJ databases">
        <title>Frankia sp. BMG5.1 draft genome.</title>
        <authorList>
            <person name="Gtari M."/>
            <person name="Ghodhbane-Gtari F."/>
            <person name="Nouioui I."/>
            <person name="Ktari A."/>
            <person name="Hezbri K."/>
            <person name="Mimouni W."/>
            <person name="Sbissi I."/>
            <person name="Ayari A."/>
            <person name="Yamanaka T."/>
            <person name="Normand P."/>
            <person name="Tisa L.S."/>
            <person name="Boudabous A."/>
        </authorList>
    </citation>
    <scope>NUCLEOTIDE SEQUENCE [LARGE SCALE GENOMIC DNA]</scope>
    <source>
        <strain evidence="6 7">BMG5.1</strain>
    </source>
</reference>
<dbReference type="PANTHER" id="PTHR13779">
    <property type="entry name" value="WERNER HELICASE-INTERACTING PROTEIN 1 FAMILY MEMBER"/>
    <property type="match status" value="1"/>
</dbReference>
<evidence type="ECO:0000256" key="2">
    <source>
        <dbReference type="ARBA" id="ARBA00022840"/>
    </source>
</evidence>
<feature type="region of interest" description="Disordered" evidence="3">
    <location>
        <begin position="265"/>
        <end position="284"/>
    </location>
</feature>
<evidence type="ECO:0000313" key="6">
    <source>
        <dbReference type="EMBL" id="KLL10213.1"/>
    </source>
</evidence>
<dbReference type="Gene3D" id="1.20.272.10">
    <property type="match status" value="1"/>
</dbReference>
<dbReference type="Pfam" id="PF12002">
    <property type="entry name" value="MgsA_C"/>
    <property type="match status" value="1"/>
</dbReference>
<dbReference type="Gene3D" id="1.10.3710.10">
    <property type="entry name" value="DNA polymerase III clamp loader subunits, C-terminal domain"/>
    <property type="match status" value="1"/>
</dbReference>
<dbReference type="InterPro" id="IPR021886">
    <property type="entry name" value="MgsA_C"/>
</dbReference>
<evidence type="ECO:0000256" key="1">
    <source>
        <dbReference type="ARBA" id="ARBA00022741"/>
    </source>
</evidence>
<dbReference type="PANTHER" id="PTHR13779:SF7">
    <property type="entry name" value="ATPASE WRNIP1"/>
    <property type="match status" value="1"/>
</dbReference>
<comment type="caution">
    <text evidence="6">The sequence shown here is derived from an EMBL/GenBank/DDBJ whole genome shotgun (WGS) entry which is preliminary data.</text>
</comment>
<evidence type="ECO:0000259" key="4">
    <source>
        <dbReference type="Pfam" id="PF12002"/>
    </source>
</evidence>
<keyword evidence="2" id="KW-0067">ATP-binding</keyword>
<feature type="domain" description="MgsA AAA+ ATPase C-terminal" evidence="4">
    <location>
        <begin position="50"/>
        <end position="213"/>
    </location>
</feature>
<organism evidence="6 7">
    <name type="scientific">Protofrankia coriariae</name>
    <dbReference type="NCBI Taxonomy" id="1562887"/>
    <lineage>
        <taxon>Bacteria</taxon>
        <taxon>Bacillati</taxon>
        <taxon>Actinomycetota</taxon>
        <taxon>Actinomycetes</taxon>
        <taxon>Frankiales</taxon>
        <taxon>Frankiaceae</taxon>
        <taxon>Protofrankia</taxon>
    </lineage>
</organism>
<evidence type="ECO:0000313" key="7">
    <source>
        <dbReference type="Proteomes" id="UP000035425"/>
    </source>
</evidence>
<feature type="non-terminal residue" evidence="6">
    <location>
        <position position="1"/>
    </location>
</feature>
<gene>
    <name evidence="6" type="ORF">FrCorBMG51_19710</name>
</gene>
<keyword evidence="7" id="KW-1185">Reference proteome</keyword>
<name>A0ABR5F0K3_9ACTN</name>